<gene>
    <name evidence="3" type="ORF">PCASD_24200</name>
</gene>
<sequence length="111" mass="12443">MQFTAAVVMPLASLSFASANILGNLFNSFSPSGNGYSQHTPDYTQQQSPSVVAMKRQRTAVSTRKNGGNEDNELRRVKRIITYETPEDRRPIVENWNEADPLTIKLKIKDS</sequence>
<dbReference type="Proteomes" id="UP000235392">
    <property type="component" value="Unassembled WGS sequence"/>
</dbReference>
<evidence type="ECO:0000256" key="2">
    <source>
        <dbReference type="SAM" id="SignalP"/>
    </source>
</evidence>
<proteinExistence type="predicted"/>
<organism evidence="3 4">
    <name type="scientific">Puccinia coronata f. sp. avenae</name>
    <dbReference type="NCBI Taxonomy" id="200324"/>
    <lineage>
        <taxon>Eukaryota</taxon>
        <taxon>Fungi</taxon>
        <taxon>Dikarya</taxon>
        <taxon>Basidiomycota</taxon>
        <taxon>Pucciniomycotina</taxon>
        <taxon>Pucciniomycetes</taxon>
        <taxon>Pucciniales</taxon>
        <taxon>Pucciniaceae</taxon>
        <taxon>Puccinia</taxon>
    </lineage>
</organism>
<accession>A0A2N5SFR7</accession>
<dbReference type="EMBL" id="PGCI01000897">
    <property type="protein sequence ID" value="PLW12097.1"/>
    <property type="molecule type" value="Genomic_DNA"/>
</dbReference>
<reference evidence="3 4" key="1">
    <citation type="submission" date="2017-11" db="EMBL/GenBank/DDBJ databases">
        <title>De novo assembly and phasing of dikaryotic genomes from two isolates of Puccinia coronata f. sp. avenae, the causal agent of oat crown rust.</title>
        <authorList>
            <person name="Miller M.E."/>
            <person name="Zhang Y."/>
            <person name="Omidvar V."/>
            <person name="Sperschneider J."/>
            <person name="Schwessinger B."/>
            <person name="Raley C."/>
            <person name="Palmer J.M."/>
            <person name="Garnica D."/>
            <person name="Upadhyaya N."/>
            <person name="Rathjen J."/>
            <person name="Taylor J.M."/>
            <person name="Park R.F."/>
            <person name="Dodds P.N."/>
            <person name="Hirsch C.D."/>
            <person name="Kianian S.F."/>
            <person name="Figueroa M."/>
        </authorList>
    </citation>
    <scope>NUCLEOTIDE SEQUENCE [LARGE SCALE GENOMIC DNA]</scope>
    <source>
        <strain evidence="3">12SD80</strain>
    </source>
</reference>
<name>A0A2N5SFR7_9BASI</name>
<protein>
    <submittedName>
        <fullName evidence="3">Uncharacterized protein</fullName>
    </submittedName>
</protein>
<feature type="chain" id="PRO_5014989076" evidence="2">
    <location>
        <begin position="20"/>
        <end position="111"/>
    </location>
</feature>
<evidence type="ECO:0000313" key="3">
    <source>
        <dbReference type="EMBL" id="PLW12097.1"/>
    </source>
</evidence>
<dbReference type="AlphaFoldDB" id="A0A2N5SFR7"/>
<comment type="caution">
    <text evidence="3">The sequence shown here is derived from an EMBL/GenBank/DDBJ whole genome shotgun (WGS) entry which is preliminary data.</text>
</comment>
<feature type="region of interest" description="Disordered" evidence="1">
    <location>
        <begin position="33"/>
        <end position="73"/>
    </location>
</feature>
<evidence type="ECO:0000313" key="4">
    <source>
        <dbReference type="Proteomes" id="UP000235392"/>
    </source>
</evidence>
<feature type="compositionally biased region" description="Polar residues" evidence="1">
    <location>
        <begin position="33"/>
        <end position="50"/>
    </location>
</feature>
<evidence type="ECO:0000256" key="1">
    <source>
        <dbReference type="SAM" id="MobiDB-lite"/>
    </source>
</evidence>
<keyword evidence="2" id="KW-0732">Signal</keyword>
<feature type="signal peptide" evidence="2">
    <location>
        <begin position="1"/>
        <end position="19"/>
    </location>
</feature>